<proteinExistence type="inferred from homology"/>
<reference evidence="3" key="1">
    <citation type="journal article" date="2014" name="Int. J. Syst. Evol. Microbiol.">
        <title>Complete genome of a new Firmicutes species belonging to the dominant human colonic microbiota ('Ruminococcus bicirculans') reveals two chromosomes and a selective capacity to utilize plant glucans.</title>
        <authorList>
            <consortium name="NISC Comparative Sequencing Program"/>
            <person name="Wegmann U."/>
            <person name="Louis P."/>
            <person name="Goesmann A."/>
            <person name="Henrissat B."/>
            <person name="Duncan S.H."/>
            <person name="Flint H.J."/>
        </authorList>
    </citation>
    <scope>NUCLEOTIDE SEQUENCE</scope>
    <source>
        <strain evidence="3">NBRC 108219</strain>
    </source>
</reference>
<evidence type="ECO:0000313" key="4">
    <source>
        <dbReference type="Proteomes" id="UP001161391"/>
    </source>
</evidence>
<sequence length="181" mass="19989">MTQPTPMAEKAIYKTFIAAPIETVWAELVKTDAVLPFFFGAVCKTPGVLKVGVPMAMQTPSGKNRSVVGVVLEFTPPHRYSHSFKFTNYDDPPCTVTYDLKEVEGGVEFSLITTNVPRDTKTEKSMKQGGKFIVETLKSVVETGRPPSVARMMLGVMGLFEPLAPKASRSENWPFDKIENL</sequence>
<comment type="caution">
    <text evidence="3">The sequence shown here is derived from an EMBL/GenBank/DDBJ whole genome shotgun (WGS) entry which is preliminary data.</text>
</comment>
<protein>
    <recommendedName>
        <fullName evidence="2">Activator of Hsp90 ATPase homologue 1/2-like C-terminal domain-containing protein</fullName>
    </recommendedName>
</protein>
<evidence type="ECO:0000259" key="2">
    <source>
        <dbReference type="Pfam" id="PF08327"/>
    </source>
</evidence>
<dbReference type="RefSeq" id="WP_284392407.1">
    <property type="nucleotide sequence ID" value="NZ_BSNK01000002.1"/>
</dbReference>
<dbReference type="EMBL" id="BSNK01000002">
    <property type="protein sequence ID" value="GLQ25167.1"/>
    <property type="molecule type" value="Genomic_DNA"/>
</dbReference>
<dbReference type="Pfam" id="PF08327">
    <property type="entry name" value="AHSA1"/>
    <property type="match status" value="1"/>
</dbReference>
<evidence type="ECO:0000256" key="1">
    <source>
        <dbReference type="ARBA" id="ARBA00006817"/>
    </source>
</evidence>
<dbReference type="Proteomes" id="UP001161391">
    <property type="component" value="Unassembled WGS sequence"/>
</dbReference>
<dbReference type="SUPFAM" id="SSF55961">
    <property type="entry name" value="Bet v1-like"/>
    <property type="match status" value="1"/>
</dbReference>
<dbReference type="Gene3D" id="3.30.530.20">
    <property type="match status" value="1"/>
</dbReference>
<comment type="similarity">
    <text evidence="1">Belongs to the AHA1 family.</text>
</comment>
<name>A0ABQ5VDJ0_9PROT</name>
<dbReference type="InterPro" id="IPR023393">
    <property type="entry name" value="START-like_dom_sf"/>
</dbReference>
<gene>
    <name evidence="3" type="ORF">GCM10007853_30410</name>
</gene>
<dbReference type="InterPro" id="IPR013538">
    <property type="entry name" value="ASHA1/2-like_C"/>
</dbReference>
<feature type="domain" description="Activator of Hsp90 ATPase homologue 1/2-like C-terminal" evidence="2">
    <location>
        <begin position="18"/>
        <end position="142"/>
    </location>
</feature>
<accession>A0ABQ5VDJ0</accession>
<organism evidence="3 4">
    <name type="scientific">Algimonas ampicilliniresistens</name>
    <dbReference type="NCBI Taxonomy" id="1298735"/>
    <lineage>
        <taxon>Bacteria</taxon>
        <taxon>Pseudomonadati</taxon>
        <taxon>Pseudomonadota</taxon>
        <taxon>Alphaproteobacteria</taxon>
        <taxon>Maricaulales</taxon>
        <taxon>Robiginitomaculaceae</taxon>
        <taxon>Algimonas</taxon>
    </lineage>
</organism>
<reference evidence="3" key="2">
    <citation type="submission" date="2023-01" db="EMBL/GenBank/DDBJ databases">
        <title>Draft genome sequence of Algimonas ampicilliniresistens strain NBRC 108219.</title>
        <authorList>
            <person name="Sun Q."/>
            <person name="Mori K."/>
        </authorList>
    </citation>
    <scope>NUCLEOTIDE SEQUENCE</scope>
    <source>
        <strain evidence="3">NBRC 108219</strain>
    </source>
</reference>
<evidence type="ECO:0000313" key="3">
    <source>
        <dbReference type="EMBL" id="GLQ25167.1"/>
    </source>
</evidence>
<keyword evidence="4" id="KW-1185">Reference proteome</keyword>